<reference evidence="4 5" key="2">
    <citation type="journal article" date="2012" name="J. Bacteriol.">
        <title>Complete genome sequences of six strains of the genus Methylobacterium.</title>
        <authorList>
            <person name="Marx C.J."/>
            <person name="Bringel F."/>
            <person name="Chistoserdova L."/>
            <person name="Moulin L."/>
            <person name="Farhan Ul Haque M."/>
            <person name="Fleischman D.E."/>
            <person name="Gruffaz C."/>
            <person name="Jourand P."/>
            <person name="Knief C."/>
            <person name="Lee M.C."/>
            <person name="Muller E.E."/>
            <person name="Nadalig T."/>
            <person name="Peyraud R."/>
            <person name="Roselli S."/>
            <person name="Russ L."/>
            <person name="Goodwin L.A."/>
            <person name="Ivanova N."/>
            <person name="Kyrpides N."/>
            <person name="Lajus A."/>
            <person name="Land M.L."/>
            <person name="Medigue C."/>
            <person name="Mikhailova N."/>
            <person name="Nolan M."/>
            <person name="Woyke T."/>
            <person name="Stolyar S."/>
            <person name="Vorholt J.A."/>
            <person name="Vuilleumier S."/>
        </authorList>
    </citation>
    <scope>NUCLEOTIDE SEQUENCE [LARGE SCALE GENOMIC DNA]</scope>
    <source>
        <strain evidence="5">CM4 / NCIMB 13688</strain>
    </source>
</reference>
<protein>
    <submittedName>
        <fullName evidence="4">Transglycosylase domain protein</fullName>
    </submittedName>
</protein>
<dbReference type="Gene3D" id="1.10.530.10">
    <property type="match status" value="1"/>
</dbReference>
<evidence type="ECO:0000313" key="5">
    <source>
        <dbReference type="Proteomes" id="UP000002385"/>
    </source>
</evidence>
<dbReference type="HOGENOM" id="CLU_256769_0_0_5"/>
<feature type="region of interest" description="Disordered" evidence="2">
    <location>
        <begin position="1"/>
        <end position="83"/>
    </location>
</feature>
<feature type="compositionally biased region" description="Polar residues" evidence="2">
    <location>
        <begin position="17"/>
        <end position="35"/>
    </location>
</feature>
<feature type="domain" description="Transglycosylase SLT" evidence="3">
    <location>
        <begin position="119"/>
        <end position="198"/>
    </location>
</feature>
<dbReference type="CAZy" id="GH23">
    <property type="family name" value="Glycoside Hydrolase Family 23"/>
</dbReference>
<evidence type="ECO:0000256" key="2">
    <source>
        <dbReference type="SAM" id="MobiDB-lite"/>
    </source>
</evidence>
<dbReference type="RefSeq" id="WP_015952029.1">
    <property type="nucleotide sequence ID" value="NC_011757.1"/>
</dbReference>
<evidence type="ECO:0000313" key="4">
    <source>
        <dbReference type="EMBL" id="ACK84885.1"/>
    </source>
</evidence>
<organism evidence="4 5">
    <name type="scientific">Methylorubrum extorquens (strain CM4 / NCIMB 13688)</name>
    <name type="common">Methylobacterium extorquens</name>
    <dbReference type="NCBI Taxonomy" id="440085"/>
    <lineage>
        <taxon>Bacteria</taxon>
        <taxon>Pseudomonadati</taxon>
        <taxon>Pseudomonadota</taxon>
        <taxon>Alphaproteobacteria</taxon>
        <taxon>Hyphomicrobiales</taxon>
        <taxon>Methylobacteriaceae</taxon>
        <taxon>Methylorubrum</taxon>
    </lineage>
</organism>
<proteinExistence type="inferred from homology"/>
<dbReference type="Pfam" id="PF01464">
    <property type="entry name" value="SLT"/>
    <property type="match status" value="1"/>
</dbReference>
<comment type="similarity">
    <text evidence="1">Belongs to the virb1 family.</text>
</comment>
<evidence type="ECO:0000256" key="1">
    <source>
        <dbReference type="ARBA" id="ARBA00009387"/>
    </source>
</evidence>
<dbReference type="KEGG" id="mch:Mchl_4086"/>
<reference evidence="5" key="1">
    <citation type="submission" date="2008-12" db="EMBL/GenBank/DDBJ databases">
        <title>Complete sequence of chromosome of Methylobacterium chloromethanicum CM4.</title>
        <authorList>
            <consortium name="US DOE Joint Genome Institute"/>
            <person name="Lucas S."/>
            <person name="Copeland A."/>
            <person name="Lapidus A."/>
            <person name="Glavina del Rio T."/>
            <person name="Dalin E."/>
            <person name="Tice H."/>
            <person name="Bruce D."/>
            <person name="Goodwin L."/>
            <person name="Pitluck S."/>
            <person name="Chertkov O."/>
            <person name="Brettin T."/>
            <person name="Detter J.C."/>
            <person name="Han C."/>
            <person name="Larimer F."/>
            <person name="Land M."/>
            <person name="Hauser L."/>
            <person name="Kyrpides N."/>
            <person name="Mikhailova N."/>
            <person name="Marx C."/>
            <person name="Richardson P."/>
        </authorList>
    </citation>
    <scope>NUCLEOTIDE SEQUENCE [LARGE SCALE GENOMIC DNA]</scope>
    <source>
        <strain evidence="5">CM4 / NCIMB 13688</strain>
    </source>
</reference>
<dbReference type="SUPFAM" id="SSF53955">
    <property type="entry name" value="Lysozyme-like"/>
    <property type="match status" value="1"/>
</dbReference>
<sequence>MNDPVPNQGESERTPMPASQVTETTLPEQSVTASTPEVPLPGPSAELAKATTPPAPTPKPAPVPTNTKPSPVVASGPGDSVPKTFKKATDVMVPAMPDRTPVEAPVSGAGWEAELERSAASTGVSASMMRKIAGRESNNNPNARATTSSAGGIFQFIDSTWNSLAARYPQLALNRKMDPNQQARLAPYYMKEIQQNLHRALGRAPDEAESYLGWFLGPQGSARALRFSPDTPVSEAVDAASIRANPGVFKNIRTVGELYAWSARKMAHSAPREAYSQRQTMADQNARMGVQSDPASTGQRVPFTVADDRAREREAEDKAYSMVQAAQAVVEQDWLISNALKSNGKVVYDPSFSVTQEALQDDRIKALPPSYLGYLSKSLSQQDFDWRLQQAQRDHEVETRLAQTPYGLPIRLAVNMADPAGLALGLVAPVGFAVNGGRMARLAGAAVDGAFGGLAADVPAMMNKPDYQNEQALWAGLTGTAGYLLLNRHLYKGAEAELDQATQSMTKVRRELEGGTGLGSGSLGAASVAGYRDPVRNDIDSFFDLQPEKSGAAWMDRVRFDMARRKNSDNQLVSSLTDALVQDTVGSRNKGKAVTIPVEAQARQMEQQAGIKWSRAYEATADEYRKRNNISWSEWEFGGEEVRFQTLGSRAVRSTDPFEAFDPAVAKLAQTWREIAEDWRTLARNPGAKRGETLRPLPGAEDWADDLNYLPRFTNWGRFNQLNGEFGNDLRKLFGEAIARKNPDLEGDLSYRLGGYYYDRLAKVEAGQELTVQKALSGSDVETLRKDLLDYGLDNDAVQKALYHLDEKAGETGGKALTSRQKRRTLMDENFSMTLNGRGGAREVAVAEVWEDNLHAIVNAYNKQMSGTVAFGQLRIQNPKWRAGDPAEERWIVDGIHSDGDWQKLKAQIRAHDIEVRQGDQLKTVEAELKDLDFAYQMIRGIPHEMDRTRLGQAMRIAQNVNFVRLMSQAGFSSVAELGKMLGEFGYKAMLQGVPGFRDFMRDVKTGKLLRDEMEDWEYVFTSGTDHLRGAGITWQGRDVASQLNDGASRSNRLDTLEQWSKKASRYTSMVSLAPITTLQERWALKAALAKFRNAALDGGKLSEQRMRLIGLDADTQAKVLAEIKKHDQWVYGENGQKVRILGLEKWEPQTRSTFEHAITTWVRRAVQQNDIGQMNALLGSPFAKILFQFRSFSLGAWSKQTLSAMHTHQVEDLHGFVASMMFGAMAYAVQTRLNLAGLQGEDFDREMERRLSNEKIVAAAFQRAGASSLIPGAWDFGSPLLGLDPVFDTRSTQQPTQGLASNPTFGLIDSLHGGFHDFNKSLRPGEYLSSGEYRRLMRAMVPVANFPGVLQLLNLSSRAYPAH</sequence>
<evidence type="ECO:0000259" key="3">
    <source>
        <dbReference type="Pfam" id="PF01464"/>
    </source>
</evidence>
<dbReference type="Proteomes" id="UP000002385">
    <property type="component" value="Chromosome"/>
</dbReference>
<accession>B7KZV4</accession>
<dbReference type="EMBL" id="CP001298">
    <property type="protein sequence ID" value="ACK84885.1"/>
    <property type="molecule type" value="Genomic_DNA"/>
</dbReference>
<name>B7KZV4_METC4</name>
<gene>
    <name evidence="4" type="ordered locus">Mchl_4086</name>
</gene>
<dbReference type="InterPro" id="IPR023346">
    <property type="entry name" value="Lysozyme-like_dom_sf"/>
</dbReference>
<feature type="compositionally biased region" description="Pro residues" evidence="2">
    <location>
        <begin position="53"/>
        <end position="63"/>
    </location>
</feature>
<dbReference type="InterPro" id="IPR008258">
    <property type="entry name" value="Transglycosylase_SLT_dom_1"/>
</dbReference>